<sequence>MRNYLENTGVFYHISPVKNRASIETHGIKRSQKGICVLRTNDQGIINVVINSQLHEIKDGDIFILVTIKIPVNALPIYTYEPDILTDTDWTWPLHNNIIVDNISTNYITEIAEYTYNLQQAEQDVSSRHLYENQPFFNQSFNLIYENHYKINTNGSLDNLEKRKLVKSIESQYIIEF</sequence>
<dbReference type="EMBL" id="JAJJMO010000001">
    <property type="protein sequence ID" value="MCC9071267.1"/>
    <property type="molecule type" value="Genomic_DNA"/>
</dbReference>
<protein>
    <submittedName>
        <fullName evidence="1">Uncharacterized protein</fullName>
    </submittedName>
</protein>
<dbReference type="Proteomes" id="UP001430919">
    <property type="component" value="Unassembled WGS sequence"/>
</dbReference>
<reference evidence="1" key="1">
    <citation type="submission" date="2021-11" db="EMBL/GenBank/DDBJ databases">
        <title>Description of novel Flavobacterium species.</title>
        <authorList>
            <person name="Saticioglu I.B."/>
            <person name="Ay H."/>
            <person name="Altun S."/>
            <person name="Duman M."/>
        </authorList>
    </citation>
    <scope>NUCLEOTIDE SEQUENCE</scope>
    <source>
        <strain evidence="1">F-65</strain>
    </source>
</reference>
<dbReference type="RefSeq" id="WP_229987893.1">
    <property type="nucleotide sequence ID" value="NZ_JAJJMO010000001.1"/>
</dbReference>
<comment type="caution">
    <text evidence="1">The sequence shown here is derived from an EMBL/GenBank/DDBJ whole genome shotgun (WGS) entry which is preliminary data.</text>
</comment>
<proteinExistence type="predicted"/>
<name>A0ABS8MT31_9FLAO</name>
<organism evidence="1 2">
    <name type="scientific">Flavobacterium pisciphilum</name>
    <dbReference type="NCBI Taxonomy" id="2893755"/>
    <lineage>
        <taxon>Bacteria</taxon>
        <taxon>Pseudomonadati</taxon>
        <taxon>Bacteroidota</taxon>
        <taxon>Flavobacteriia</taxon>
        <taxon>Flavobacteriales</taxon>
        <taxon>Flavobacteriaceae</taxon>
        <taxon>Flavobacterium</taxon>
    </lineage>
</organism>
<accession>A0ABS8MT31</accession>
<keyword evidence="2" id="KW-1185">Reference proteome</keyword>
<evidence type="ECO:0000313" key="2">
    <source>
        <dbReference type="Proteomes" id="UP001430919"/>
    </source>
</evidence>
<evidence type="ECO:0000313" key="1">
    <source>
        <dbReference type="EMBL" id="MCC9071267.1"/>
    </source>
</evidence>
<gene>
    <name evidence="1" type="ORF">LNQ49_06620</name>
</gene>